<dbReference type="PROSITE" id="PS51318">
    <property type="entry name" value="TAT"/>
    <property type="match status" value="1"/>
</dbReference>
<comment type="caution">
    <text evidence="10">The sequence shown here is derived from an EMBL/GenBank/DDBJ whole genome shotgun (WGS) entry which is preliminary data.</text>
</comment>
<dbReference type="InterPro" id="IPR006311">
    <property type="entry name" value="TAT_signal"/>
</dbReference>
<dbReference type="SUPFAM" id="SSF110221">
    <property type="entry name" value="AbfB domain"/>
    <property type="match status" value="1"/>
</dbReference>
<dbReference type="PANTHER" id="PTHR43817">
    <property type="entry name" value="GLYCOSYL HYDROLASE"/>
    <property type="match status" value="1"/>
</dbReference>
<keyword evidence="2 8" id="KW-0732">Signal</keyword>
<proteinExistence type="inferred from homology"/>
<evidence type="ECO:0000259" key="9">
    <source>
        <dbReference type="Pfam" id="PF05270"/>
    </source>
</evidence>
<gene>
    <name evidence="10" type="ORF">FHX42_001078</name>
</gene>
<feature type="chain" id="PRO_5038602254" evidence="8">
    <location>
        <begin position="25"/>
        <end position="490"/>
    </location>
</feature>
<evidence type="ECO:0000256" key="8">
    <source>
        <dbReference type="SAM" id="SignalP"/>
    </source>
</evidence>
<reference evidence="10 11" key="1">
    <citation type="submission" date="2020-07" db="EMBL/GenBank/DDBJ databases">
        <title>Sequencing the genomes of 1000 actinobacteria strains.</title>
        <authorList>
            <person name="Klenk H.-P."/>
        </authorList>
    </citation>
    <scope>NUCLEOTIDE SEQUENCE [LARGE SCALE GENOMIC DNA]</scope>
    <source>
        <strain evidence="10 11">DSM 45975</strain>
    </source>
</reference>
<sequence>MNSSLDRRSLLRRGGLLAAGAATAAPLTGTASATAATDPHHPSGATELTTRDPLVEQRADPCITPPVNGMYYMTGSVPEYDRLVVRGAPTIDGLAHTRERTVWRRPESGRTGGHIWAPELHRIDGRWYIYFAAGDSDDETRMRMYVLESAAADPREDAWSLRGRITTGWDSFSLDATTFEHRGKRYYVWAQREQGIDTNSNLYIAEMSSPLAIRGDPVRIAVPTREWETRGFAVNEGPAVIVRNGRVFMTFSASATDANYCMGLLTADARSDLLDPKSWSKSPEPVFTTNDNTGRFGPGHNTFTVAEDGETDVLVYHCRDYREIEGNPLYDPNRHARVQRLHWNDDGTPAFGVPVGDGGTALRFSPLDAPDAYVRHHEQRLRVGGAGPLADTQFRFVPGFLGPDRVALQSVDLPDHHVRVRGGSLEISPYQDSDDYGRATGFVRTPGLADRRGVSLRVSDDTYVVHDDGRLTTGRPRGRADRERATFLLG</sequence>
<name>A0A839DSM9_9PSEU</name>
<evidence type="ECO:0000256" key="2">
    <source>
        <dbReference type="ARBA" id="ARBA00022729"/>
    </source>
</evidence>
<keyword evidence="4 6" id="KW-0326">Glycosidase</keyword>
<feature type="site" description="Important for catalytic activity, responsible for pKa modulation of the active site Glu and correct orientation of both the proton donor and substrate" evidence="5">
    <location>
        <position position="175"/>
    </location>
</feature>
<dbReference type="PANTHER" id="PTHR43817:SF1">
    <property type="entry name" value="HYDROLASE, FAMILY 43, PUTATIVE (AFU_ORTHOLOGUE AFUA_3G01660)-RELATED"/>
    <property type="match status" value="1"/>
</dbReference>
<feature type="region of interest" description="Disordered" evidence="7">
    <location>
        <begin position="31"/>
        <end position="53"/>
    </location>
</feature>
<dbReference type="Gene3D" id="2.115.10.20">
    <property type="entry name" value="Glycosyl hydrolase domain, family 43"/>
    <property type="match status" value="1"/>
</dbReference>
<comment type="similarity">
    <text evidence="1 6">Belongs to the glycosyl hydrolase 43 family.</text>
</comment>
<evidence type="ECO:0000256" key="5">
    <source>
        <dbReference type="PIRSR" id="PIRSR606710-2"/>
    </source>
</evidence>
<dbReference type="InterPro" id="IPR036195">
    <property type="entry name" value="AbfB_ABD_sf"/>
</dbReference>
<accession>A0A839DSM9</accession>
<dbReference type="Proteomes" id="UP000569329">
    <property type="component" value="Unassembled WGS sequence"/>
</dbReference>
<feature type="domain" description="Alpha-L-arabinofuranosidase B arabinose-binding" evidence="9">
    <location>
        <begin position="364"/>
        <end position="485"/>
    </location>
</feature>
<organism evidence="10 11">
    <name type="scientific">Halosaccharopolyspora lacisalsi</name>
    <dbReference type="NCBI Taxonomy" id="1000566"/>
    <lineage>
        <taxon>Bacteria</taxon>
        <taxon>Bacillati</taxon>
        <taxon>Actinomycetota</taxon>
        <taxon>Actinomycetes</taxon>
        <taxon>Pseudonocardiales</taxon>
        <taxon>Pseudonocardiaceae</taxon>
        <taxon>Halosaccharopolyspora</taxon>
    </lineage>
</organism>
<dbReference type="Pfam" id="PF04616">
    <property type="entry name" value="Glyco_hydro_43"/>
    <property type="match status" value="1"/>
</dbReference>
<dbReference type="AlphaFoldDB" id="A0A839DSM9"/>
<dbReference type="CDD" id="cd18817">
    <property type="entry name" value="GH43f_LbAraf43-like"/>
    <property type="match status" value="1"/>
</dbReference>
<protein>
    <submittedName>
        <fullName evidence="10">GH43 family beta-xylosidase</fullName>
    </submittedName>
</protein>
<dbReference type="GO" id="GO:0046373">
    <property type="term" value="P:L-arabinose metabolic process"/>
    <property type="evidence" value="ECO:0007669"/>
    <property type="project" value="InterPro"/>
</dbReference>
<dbReference type="CDD" id="cd23265">
    <property type="entry name" value="beta-trefoil_ABD_ABFB-like"/>
    <property type="match status" value="1"/>
</dbReference>
<keyword evidence="3 6" id="KW-0378">Hydrolase</keyword>
<evidence type="ECO:0000256" key="1">
    <source>
        <dbReference type="ARBA" id="ARBA00009865"/>
    </source>
</evidence>
<dbReference type="Gene3D" id="2.80.10.50">
    <property type="match status" value="1"/>
</dbReference>
<dbReference type="SUPFAM" id="SSF75005">
    <property type="entry name" value="Arabinanase/levansucrase/invertase"/>
    <property type="match status" value="1"/>
</dbReference>
<dbReference type="InterPro" id="IPR006710">
    <property type="entry name" value="Glyco_hydro_43"/>
</dbReference>
<keyword evidence="11" id="KW-1185">Reference proteome</keyword>
<dbReference type="GO" id="GO:0046556">
    <property type="term" value="F:alpha-L-arabinofuranosidase activity"/>
    <property type="evidence" value="ECO:0007669"/>
    <property type="project" value="InterPro"/>
</dbReference>
<dbReference type="InterPro" id="IPR007934">
    <property type="entry name" value="AbfB_ABD"/>
</dbReference>
<dbReference type="Pfam" id="PF05270">
    <property type="entry name" value="AbfB"/>
    <property type="match status" value="1"/>
</dbReference>
<evidence type="ECO:0000256" key="6">
    <source>
        <dbReference type="RuleBase" id="RU361187"/>
    </source>
</evidence>
<evidence type="ECO:0000313" key="10">
    <source>
        <dbReference type="EMBL" id="MBA8823749.1"/>
    </source>
</evidence>
<dbReference type="EMBL" id="JACGWZ010000001">
    <property type="protein sequence ID" value="MBA8823749.1"/>
    <property type="molecule type" value="Genomic_DNA"/>
</dbReference>
<evidence type="ECO:0000313" key="11">
    <source>
        <dbReference type="Proteomes" id="UP000569329"/>
    </source>
</evidence>
<dbReference type="RefSeq" id="WP_235986894.1">
    <property type="nucleotide sequence ID" value="NZ_JACGWZ010000001.1"/>
</dbReference>
<dbReference type="InterPro" id="IPR023296">
    <property type="entry name" value="Glyco_hydro_beta-prop_sf"/>
</dbReference>
<evidence type="ECO:0000256" key="7">
    <source>
        <dbReference type="SAM" id="MobiDB-lite"/>
    </source>
</evidence>
<evidence type="ECO:0000256" key="4">
    <source>
        <dbReference type="ARBA" id="ARBA00023295"/>
    </source>
</evidence>
<evidence type="ECO:0000256" key="3">
    <source>
        <dbReference type="ARBA" id="ARBA00022801"/>
    </source>
</evidence>
<feature type="signal peptide" evidence="8">
    <location>
        <begin position="1"/>
        <end position="24"/>
    </location>
</feature>